<dbReference type="Pfam" id="PF00076">
    <property type="entry name" value="RRM_1"/>
    <property type="match status" value="1"/>
</dbReference>
<feature type="domain" description="RRM" evidence="2">
    <location>
        <begin position="4"/>
        <end position="79"/>
    </location>
</feature>
<accession>A0A9N9DE94</accession>
<sequence length="215" mass="23844">MSSNKIIVTNISSKTPEFVVKNFIGFVGKIRNFELIKEDNGEKYIAYITFEKESSARAALLLTNSIMGESLITVKPAEDVNTDDAYSEGENLETKGKYDKAVILAEILAAGYQLQDTIYETGSGIDVQEINEKYKVVETVVHKASEIDNKYSVQDKVRSYASQAQDKATQALNTEPGKYAHELYTTTYKQIGVIQCQARKIANDKKAKVNGIAAH</sequence>
<protein>
    <submittedName>
        <fullName evidence="3">7830_t:CDS:1</fullName>
    </submittedName>
</protein>
<dbReference type="OrthoDB" id="7763451at2759"/>
<dbReference type="SUPFAM" id="SSF54928">
    <property type="entry name" value="RNA-binding domain, RBD"/>
    <property type="match status" value="1"/>
</dbReference>
<reference evidence="3" key="1">
    <citation type="submission" date="2021-06" db="EMBL/GenBank/DDBJ databases">
        <authorList>
            <person name="Kallberg Y."/>
            <person name="Tangrot J."/>
            <person name="Rosling A."/>
        </authorList>
    </citation>
    <scope>NUCLEOTIDE SEQUENCE</scope>
    <source>
        <strain evidence="3">CL551</strain>
    </source>
</reference>
<gene>
    <name evidence="3" type="ORF">AMORRO_LOCUS9334</name>
</gene>
<dbReference type="InterPro" id="IPR012677">
    <property type="entry name" value="Nucleotide-bd_a/b_plait_sf"/>
</dbReference>
<name>A0A9N9DE94_9GLOM</name>
<dbReference type="GO" id="GO:0003723">
    <property type="term" value="F:RNA binding"/>
    <property type="evidence" value="ECO:0007669"/>
    <property type="project" value="UniProtKB-UniRule"/>
</dbReference>
<dbReference type="InterPro" id="IPR000504">
    <property type="entry name" value="RRM_dom"/>
</dbReference>
<dbReference type="Proteomes" id="UP000789342">
    <property type="component" value="Unassembled WGS sequence"/>
</dbReference>
<evidence type="ECO:0000313" key="3">
    <source>
        <dbReference type="EMBL" id="CAG8636728.1"/>
    </source>
</evidence>
<organism evidence="3 4">
    <name type="scientific">Acaulospora morrowiae</name>
    <dbReference type="NCBI Taxonomy" id="94023"/>
    <lineage>
        <taxon>Eukaryota</taxon>
        <taxon>Fungi</taxon>
        <taxon>Fungi incertae sedis</taxon>
        <taxon>Mucoromycota</taxon>
        <taxon>Glomeromycotina</taxon>
        <taxon>Glomeromycetes</taxon>
        <taxon>Diversisporales</taxon>
        <taxon>Acaulosporaceae</taxon>
        <taxon>Acaulospora</taxon>
    </lineage>
</organism>
<dbReference type="PANTHER" id="PTHR32343:SF10">
    <property type="entry name" value="RNA-BINDING REGION RNP-1 DOMAIN-CONTAINING PROTEIN"/>
    <property type="match status" value="1"/>
</dbReference>
<dbReference type="EMBL" id="CAJVPV010008962">
    <property type="protein sequence ID" value="CAG8636728.1"/>
    <property type="molecule type" value="Genomic_DNA"/>
</dbReference>
<keyword evidence="1" id="KW-0694">RNA-binding</keyword>
<dbReference type="PANTHER" id="PTHR32343">
    <property type="entry name" value="SERINE/ARGININE-RICH SPLICING FACTOR"/>
    <property type="match status" value="1"/>
</dbReference>
<evidence type="ECO:0000259" key="2">
    <source>
        <dbReference type="PROSITE" id="PS50102"/>
    </source>
</evidence>
<dbReference type="PROSITE" id="PS50102">
    <property type="entry name" value="RRM"/>
    <property type="match status" value="1"/>
</dbReference>
<proteinExistence type="predicted"/>
<dbReference type="InterPro" id="IPR035979">
    <property type="entry name" value="RBD_domain_sf"/>
</dbReference>
<keyword evidence="4" id="KW-1185">Reference proteome</keyword>
<dbReference type="Gene3D" id="3.30.70.330">
    <property type="match status" value="1"/>
</dbReference>
<evidence type="ECO:0000313" key="4">
    <source>
        <dbReference type="Proteomes" id="UP000789342"/>
    </source>
</evidence>
<evidence type="ECO:0000256" key="1">
    <source>
        <dbReference type="PROSITE-ProRule" id="PRU00176"/>
    </source>
</evidence>
<dbReference type="SMART" id="SM00360">
    <property type="entry name" value="RRM"/>
    <property type="match status" value="1"/>
</dbReference>
<comment type="caution">
    <text evidence="3">The sequence shown here is derived from an EMBL/GenBank/DDBJ whole genome shotgun (WGS) entry which is preliminary data.</text>
</comment>
<dbReference type="AlphaFoldDB" id="A0A9N9DE94"/>